<evidence type="ECO:0000256" key="4">
    <source>
        <dbReference type="ARBA" id="ARBA00023306"/>
    </source>
</evidence>
<dbReference type="NCBIfam" id="TIGR01222">
    <property type="entry name" value="minC"/>
    <property type="match status" value="1"/>
</dbReference>
<accession>A0A6N7EVF4</accession>
<keyword evidence="4 6" id="KW-0131">Cell cycle</keyword>
<reference evidence="10 11" key="1">
    <citation type="submission" date="2019-10" db="EMBL/GenBank/DDBJ databases">
        <title>Cardiobacteriales fam. a chemoheterotrophic member of the order Cardiobacteriales, and proposal of Cardiobacteriales fam. nov.</title>
        <authorList>
            <person name="Wang C."/>
        </authorList>
    </citation>
    <scope>NUCLEOTIDE SEQUENCE [LARGE SCALE GENOMIC DNA]</scope>
    <source>
        <strain evidence="10 11">ML27</strain>
    </source>
</reference>
<gene>
    <name evidence="6 10" type="primary">minC</name>
    <name evidence="10" type="ORF">GCU85_06875</name>
</gene>
<comment type="subunit">
    <text evidence="6">Interacts with MinD and FtsZ.</text>
</comment>
<evidence type="ECO:0000256" key="5">
    <source>
        <dbReference type="ARBA" id="ARBA00025606"/>
    </source>
</evidence>
<dbReference type="InParanoid" id="A0A6N7EVF4"/>
<evidence type="ECO:0000259" key="9">
    <source>
        <dbReference type="Pfam" id="PF05209"/>
    </source>
</evidence>
<dbReference type="Gene3D" id="2.160.20.70">
    <property type="match status" value="1"/>
</dbReference>
<feature type="domain" description="Septum formation inhibitor MinC C-terminal" evidence="8">
    <location>
        <begin position="202"/>
        <end position="300"/>
    </location>
</feature>
<evidence type="ECO:0000256" key="6">
    <source>
        <dbReference type="HAMAP-Rule" id="MF_00267"/>
    </source>
</evidence>
<feature type="region of interest" description="Disordered" evidence="7">
    <location>
        <begin position="127"/>
        <end position="152"/>
    </location>
</feature>
<proteinExistence type="inferred from homology"/>
<evidence type="ECO:0000256" key="3">
    <source>
        <dbReference type="ARBA" id="ARBA00023210"/>
    </source>
</evidence>
<dbReference type="GO" id="GO:0000917">
    <property type="term" value="P:division septum assembly"/>
    <property type="evidence" value="ECO:0007669"/>
    <property type="project" value="UniProtKB-KW"/>
</dbReference>
<name>A0A6N7EVF4_9GAMM</name>
<evidence type="ECO:0000259" key="8">
    <source>
        <dbReference type="Pfam" id="PF03775"/>
    </source>
</evidence>
<dbReference type="InterPro" id="IPR007874">
    <property type="entry name" value="MinC_N"/>
</dbReference>
<dbReference type="EMBL" id="WHNW01000007">
    <property type="protein sequence ID" value="MPV86452.1"/>
    <property type="molecule type" value="Genomic_DNA"/>
</dbReference>
<dbReference type="GO" id="GO:1901891">
    <property type="term" value="P:regulation of cell septum assembly"/>
    <property type="evidence" value="ECO:0007669"/>
    <property type="project" value="InterPro"/>
</dbReference>
<keyword evidence="3 6" id="KW-0717">Septation</keyword>
<comment type="similarity">
    <text evidence="1 6">Belongs to the MinC family.</text>
</comment>
<evidence type="ECO:0000256" key="1">
    <source>
        <dbReference type="ARBA" id="ARBA00006291"/>
    </source>
</evidence>
<dbReference type="HAMAP" id="MF_00267">
    <property type="entry name" value="MinC"/>
    <property type="match status" value="1"/>
</dbReference>
<dbReference type="InterPro" id="IPR005526">
    <property type="entry name" value="Septum_form_inhib_MinC_C"/>
</dbReference>
<dbReference type="Gene3D" id="3.30.70.260">
    <property type="match status" value="1"/>
</dbReference>
<dbReference type="Pfam" id="PF05209">
    <property type="entry name" value="MinC_N"/>
    <property type="match status" value="1"/>
</dbReference>
<dbReference type="SUPFAM" id="SSF63848">
    <property type="entry name" value="Cell-division inhibitor MinC, C-terminal domain"/>
    <property type="match status" value="1"/>
</dbReference>
<dbReference type="PANTHER" id="PTHR34108:SF1">
    <property type="entry name" value="SEPTUM SITE-DETERMINING PROTEIN MINC"/>
    <property type="match status" value="1"/>
</dbReference>
<dbReference type="InterPro" id="IPR016098">
    <property type="entry name" value="CAP/MinC_C"/>
</dbReference>
<dbReference type="InterPro" id="IPR013033">
    <property type="entry name" value="MinC"/>
</dbReference>
<protein>
    <recommendedName>
        <fullName evidence="6">Probable septum site-determining protein MinC</fullName>
    </recommendedName>
</protein>
<evidence type="ECO:0000256" key="7">
    <source>
        <dbReference type="SAM" id="MobiDB-lite"/>
    </source>
</evidence>
<sequence length="304" mass="32299">MRQSAIIFKNNLPNFKILKIETADIEAIQSALKDKTRQAPMMFVGMQVVIDISFFDDQASLPIDLAPIKDSLMRVGINPIAVMTDNTQHRQTGLDAKLGALPIIAAATDKITIDKAQANIVNSTSHSAVNQSATNQAPTNQAPTNQAPTNQAIDEPKKTHADTAPSNGIAVNEVAANASSEALQSATASTTASTTDNRENQVIKHPIRSGQRIYAKGDLTIVGAVSHGAEVIADGNIHVYGVLRGRAIAGASGDTSAQIFCQKMAAELVAIAGNYKQLEAIDEQYLNQPLQIGFDGETISFQVL</sequence>
<evidence type="ECO:0000313" key="10">
    <source>
        <dbReference type="EMBL" id="MPV86452.1"/>
    </source>
</evidence>
<evidence type="ECO:0000313" key="11">
    <source>
        <dbReference type="Proteomes" id="UP000471298"/>
    </source>
</evidence>
<comment type="function">
    <text evidence="5 6">Cell division inhibitor that blocks the formation of polar Z ring septums. Rapidly oscillates between the poles of the cell to destabilize FtsZ filaments that have formed before they mature into polar Z rings. Prevents FtsZ polymerization.</text>
</comment>
<organism evidence="10 11">
    <name type="scientific">Ostreibacterium oceani</name>
    <dbReference type="NCBI Taxonomy" id="2654998"/>
    <lineage>
        <taxon>Bacteria</taxon>
        <taxon>Pseudomonadati</taxon>
        <taxon>Pseudomonadota</taxon>
        <taxon>Gammaproteobacteria</taxon>
        <taxon>Cardiobacteriales</taxon>
        <taxon>Ostreibacteriaceae</taxon>
        <taxon>Ostreibacterium</taxon>
    </lineage>
</organism>
<dbReference type="InterPro" id="IPR036145">
    <property type="entry name" value="MinC_C_sf"/>
</dbReference>
<dbReference type="RefSeq" id="WP_152810445.1">
    <property type="nucleotide sequence ID" value="NZ_WHNW01000007.1"/>
</dbReference>
<keyword evidence="2 6" id="KW-0132">Cell division</keyword>
<keyword evidence="11" id="KW-1185">Reference proteome</keyword>
<feature type="domain" description="Septum formation inhibitor MinC N-terminal" evidence="9">
    <location>
        <begin position="17"/>
        <end position="79"/>
    </location>
</feature>
<dbReference type="Proteomes" id="UP000471298">
    <property type="component" value="Unassembled WGS sequence"/>
</dbReference>
<evidence type="ECO:0000256" key="2">
    <source>
        <dbReference type="ARBA" id="ARBA00022618"/>
    </source>
</evidence>
<dbReference type="GO" id="GO:0000902">
    <property type="term" value="P:cell morphogenesis"/>
    <property type="evidence" value="ECO:0007669"/>
    <property type="project" value="InterPro"/>
</dbReference>
<dbReference type="AlphaFoldDB" id="A0A6N7EVF4"/>
<comment type="caution">
    <text evidence="10">The sequence shown here is derived from an EMBL/GenBank/DDBJ whole genome shotgun (WGS) entry which is preliminary data.</text>
</comment>
<dbReference type="PANTHER" id="PTHR34108">
    <property type="entry name" value="SEPTUM SITE-DETERMINING PROTEIN MINC"/>
    <property type="match status" value="1"/>
</dbReference>
<dbReference type="Pfam" id="PF03775">
    <property type="entry name" value="MinC_C"/>
    <property type="match status" value="1"/>
</dbReference>
<dbReference type="GO" id="GO:0051302">
    <property type="term" value="P:regulation of cell division"/>
    <property type="evidence" value="ECO:0007669"/>
    <property type="project" value="InterPro"/>
</dbReference>